<feature type="domain" description="HDOD" evidence="1">
    <location>
        <begin position="204"/>
        <end position="389"/>
    </location>
</feature>
<evidence type="ECO:0000259" key="1">
    <source>
        <dbReference type="PROSITE" id="PS51833"/>
    </source>
</evidence>
<dbReference type="EMBL" id="BSPB01000025">
    <property type="protein sequence ID" value="GLS15395.1"/>
    <property type="molecule type" value="Genomic_DNA"/>
</dbReference>
<keyword evidence="3" id="KW-1185">Reference proteome</keyword>
<sequence length="417" mass="46381">MGHSRTVLDSIALGYQPVWNRSRQLAAVRMPMCTLNPKAVDARHLMQVLGDDWPISAPALIVAPDTPRMLMQALACEPVPNTWIEVPSAPFRTPEGMAWLAIAVRKGHRLLRHADLAEVQGEVIAPLDVLSLLTLSPEEVLQALAARPVEGGPPPTRRSPVMPGQIYEGVASRALADHCLDEAGAWGVLDWPDADVLYARRHRPPSCDAHMITHLLLAIERDVSLDQIERLVRQDPVLVYRLLLFVNSAAFNLRSEVDSLRHALMMVGFTRLTQWLLDQRPGAESDPALHPVRYAMVMHARMAQHLLDPGSPDNLRAEVFLSAMLSHMGELFQEPLADLVRKLPLPERVLDAVLRETGPYNAYVDVARAQGDPARLASLPKVCEQHDIDLEDANRALIRMLSSSRDHRIAFRAQRPA</sequence>
<reference evidence="3" key="1">
    <citation type="journal article" date="2019" name="Int. J. Syst. Evol. Microbiol.">
        <title>The Global Catalogue of Microorganisms (GCM) 10K type strain sequencing project: providing services to taxonomists for standard genome sequencing and annotation.</title>
        <authorList>
            <consortium name="The Broad Institute Genomics Platform"/>
            <consortium name="The Broad Institute Genome Sequencing Center for Infectious Disease"/>
            <person name="Wu L."/>
            <person name="Ma J."/>
        </authorList>
    </citation>
    <scope>NUCLEOTIDE SEQUENCE [LARGE SCALE GENOMIC DNA]</scope>
    <source>
        <strain evidence="3">NBRC 109341</strain>
    </source>
</reference>
<protein>
    <recommendedName>
        <fullName evidence="1">HDOD domain-containing protein</fullName>
    </recommendedName>
</protein>
<proteinExistence type="predicted"/>
<dbReference type="SUPFAM" id="SSF109604">
    <property type="entry name" value="HD-domain/PDEase-like"/>
    <property type="match status" value="1"/>
</dbReference>
<name>A0ABQ6C5Z1_9BURK</name>
<gene>
    <name evidence="2" type="ORF">GCM10007935_28310</name>
</gene>
<dbReference type="PROSITE" id="PS51833">
    <property type="entry name" value="HDOD"/>
    <property type="match status" value="1"/>
</dbReference>
<accession>A0ABQ6C5Z1</accession>
<dbReference type="PANTHER" id="PTHR33525">
    <property type="match status" value="1"/>
</dbReference>
<dbReference type="RefSeq" id="WP_234265305.1">
    <property type="nucleotide sequence ID" value="NZ_BSPB01000025.1"/>
</dbReference>
<evidence type="ECO:0000313" key="2">
    <source>
        <dbReference type="EMBL" id="GLS15395.1"/>
    </source>
</evidence>
<evidence type="ECO:0000313" key="3">
    <source>
        <dbReference type="Proteomes" id="UP001156903"/>
    </source>
</evidence>
<dbReference type="Gene3D" id="1.10.3210.10">
    <property type="entry name" value="Hypothetical protein af1432"/>
    <property type="match status" value="1"/>
</dbReference>
<dbReference type="Proteomes" id="UP001156903">
    <property type="component" value="Unassembled WGS sequence"/>
</dbReference>
<organism evidence="2 3">
    <name type="scientific">Hydrogenophaga electricum</name>
    <dbReference type="NCBI Taxonomy" id="1230953"/>
    <lineage>
        <taxon>Bacteria</taxon>
        <taxon>Pseudomonadati</taxon>
        <taxon>Pseudomonadota</taxon>
        <taxon>Betaproteobacteria</taxon>
        <taxon>Burkholderiales</taxon>
        <taxon>Comamonadaceae</taxon>
        <taxon>Hydrogenophaga</taxon>
    </lineage>
</organism>
<dbReference type="InterPro" id="IPR013976">
    <property type="entry name" value="HDOD"/>
</dbReference>
<dbReference type="PANTHER" id="PTHR33525:SF4">
    <property type="entry name" value="CYCLIC DI-GMP PHOSPHODIESTERASE CDGJ"/>
    <property type="match status" value="1"/>
</dbReference>
<dbReference type="InterPro" id="IPR052340">
    <property type="entry name" value="RNase_Y/CdgJ"/>
</dbReference>
<comment type="caution">
    <text evidence="2">The sequence shown here is derived from an EMBL/GenBank/DDBJ whole genome shotgun (WGS) entry which is preliminary data.</text>
</comment>
<dbReference type="Pfam" id="PF08668">
    <property type="entry name" value="HDOD"/>
    <property type="match status" value="1"/>
</dbReference>